<accession>A0A1F6V729</accession>
<proteinExistence type="predicted"/>
<evidence type="ECO:0000313" key="1">
    <source>
        <dbReference type="EMBL" id="OGI65473.1"/>
    </source>
</evidence>
<sequence>MFEMLGRLVALIVTIPSEMLGVLCDLAEKLASDRGSEWFKELARFCRREPCWVAVTETAGKVKKYLRCLFEAEIGAVDGTETFAGSGVFPGGVYGVTLPVTTPRPTPLTPAAVYEQIVDGTFDQVYGSLGEKRRRWTEAQVVEFCRKNRGKLRTEGYGTFFELEGGFVAGVFIDDVDRLEVGVGPFSDDVVWDARYRRRFVAPL</sequence>
<name>A0A1F6V729_9BACT</name>
<comment type="caution">
    <text evidence="1">The sequence shown here is derived from an EMBL/GenBank/DDBJ whole genome shotgun (WGS) entry which is preliminary data.</text>
</comment>
<protein>
    <submittedName>
        <fullName evidence="1">Uncharacterized protein</fullName>
    </submittedName>
</protein>
<reference evidence="1 2" key="1">
    <citation type="journal article" date="2016" name="Nat. Commun.">
        <title>Thousands of microbial genomes shed light on interconnected biogeochemical processes in an aquifer system.</title>
        <authorList>
            <person name="Anantharaman K."/>
            <person name="Brown C.T."/>
            <person name="Hug L.A."/>
            <person name="Sharon I."/>
            <person name="Castelle C.J."/>
            <person name="Probst A.J."/>
            <person name="Thomas B.C."/>
            <person name="Singh A."/>
            <person name="Wilkins M.J."/>
            <person name="Karaoz U."/>
            <person name="Brodie E.L."/>
            <person name="Williams K.H."/>
            <person name="Hubbard S.S."/>
            <person name="Banfield J.F."/>
        </authorList>
    </citation>
    <scope>NUCLEOTIDE SEQUENCE [LARGE SCALE GENOMIC DNA]</scope>
</reference>
<dbReference type="EMBL" id="MFTP01000018">
    <property type="protein sequence ID" value="OGI65473.1"/>
    <property type="molecule type" value="Genomic_DNA"/>
</dbReference>
<gene>
    <name evidence="1" type="ORF">A2647_01140</name>
</gene>
<evidence type="ECO:0000313" key="2">
    <source>
        <dbReference type="Proteomes" id="UP000177370"/>
    </source>
</evidence>
<dbReference type="AlphaFoldDB" id="A0A1F6V729"/>
<organism evidence="1 2">
    <name type="scientific">Candidatus Nomurabacteria bacterium RIFCSPHIGHO2_01_FULL_40_24b</name>
    <dbReference type="NCBI Taxonomy" id="1801739"/>
    <lineage>
        <taxon>Bacteria</taxon>
        <taxon>Candidatus Nomuraibacteriota</taxon>
    </lineage>
</organism>
<dbReference type="Proteomes" id="UP000177370">
    <property type="component" value="Unassembled WGS sequence"/>
</dbReference>